<dbReference type="InterPro" id="IPR049278">
    <property type="entry name" value="MS_channel_C"/>
</dbReference>
<evidence type="ECO:0000313" key="11">
    <source>
        <dbReference type="Proteomes" id="UP001202248"/>
    </source>
</evidence>
<comment type="similarity">
    <text evidence="2">Belongs to the MscS (TC 1.A.23) family.</text>
</comment>
<feature type="transmembrane region" description="Helical" evidence="7">
    <location>
        <begin position="97"/>
        <end position="127"/>
    </location>
</feature>
<dbReference type="RefSeq" id="WP_240831998.1">
    <property type="nucleotide sequence ID" value="NZ_JAKWBL010000004.1"/>
</dbReference>
<keyword evidence="11" id="KW-1185">Reference proteome</keyword>
<keyword evidence="3" id="KW-1003">Cell membrane</keyword>
<dbReference type="InterPro" id="IPR008910">
    <property type="entry name" value="MSC_TM_helix"/>
</dbReference>
<evidence type="ECO:0000256" key="5">
    <source>
        <dbReference type="ARBA" id="ARBA00022989"/>
    </source>
</evidence>
<dbReference type="Proteomes" id="UP001202248">
    <property type="component" value="Unassembled WGS sequence"/>
</dbReference>
<comment type="subcellular location">
    <subcellularLocation>
        <location evidence="1">Cell membrane</location>
        <topology evidence="1">Multi-pass membrane protein</topology>
    </subcellularLocation>
</comment>
<dbReference type="SUPFAM" id="SSF82689">
    <property type="entry name" value="Mechanosensitive channel protein MscS (YggB), C-terminal domain"/>
    <property type="match status" value="1"/>
</dbReference>
<feature type="domain" description="Mechanosensitive ion channel MscS C-terminal" evidence="9">
    <location>
        <begin position="189"/>
        <end position="272"/>
    </location>
</feature>
<feature type="domain" description="Mechanosensitive ion channel MscS" evidence="8">
    <location>
        <begin position="114"/>
        <end position="180"/>
    </location>
</feature>
<dbReference type="Pfam" id="PF21082">
    <property type="entry name" value="MS_channel_3rd"/>
    <property type="match status" value="1"/>
</dbReference>
<dbReference type="PROSITE" id="PS51257">
    <property type="entry name" value="PROKAR_LIPOPROTEIN"/>
    <property type="match status" value="1"/>
</dbReference>
<sequence length="293" mass="32791">MNISFKKAYDIISKKLDTWVTDAIAILPNLLLACIILVLGIFIVNRLKRILEKIISRFVKHKNLTNLISSIIHLLLIGIVVFSALKVLQLDATVKTLLAGAGVITLALAFAFQDTAANFVSGVFLALQRPFKSGETIQSKDHYGVVQIVHLRHTVIRNFQGQIVSIPNKDIFQNPLINFSTLGQRRLDLKVGVSYGDDLEKVERVALEAVKQISVLSEFTEPQLFYDKFGDSSIEFSILIWFNSGDQPTFWQGRSEAIKLIKKAFDENDISIPFPIRTLDFGIKGGEKLSSML</sequence>
<dbReference type="InterPro" id="IPR011014">
    <property type="entry name" value="MscS_channel_TM-2"/>
</dbReference>
<keyword evidence="6 7" id="KW-0472">Membrane</keyword>
<dbReference type="InterPro" id="IPR045275">
    <property type="entry name" value="MscS_archaea/bacteria_type"/>
</dbReference>
<organism evidence="10 11">
    <name type="scientific">Niabella ginsengisoli</name>
    <dbReference type="NCBI Taxonomy" id="522298"/>
    <lineage>
        <taxon>Bacteria</taxon>
        <taxon>Pseudomonadati</taxon>
        <taxon>Bacteroidota</taxon>
        <taxon>Chitinophagia</taxon>
        <taxon>Chitinophagales</taxon>
        <taxon>Chitinophagaceae</taxon>
        <taxon>Niabella</taxon>
    </lineage>
</organism>
<dbReference type="SUPFAM" id="SSF50182">
    <property type="entry name" value="Sm-like ribonucleoproteins"/>
    <property type="match status" value="1"/>
</dbReference>
<dbReference type="PANTHER" id="PTHR30221:SF1">
    <property type="entry name" value="SMALL-CONDUCTANCE MECHANOSENSITIVE CHANNEL"/>
    <property type="match status" value="1"/>
</dbReference>
<evidence type="ECO:0000256" key="2">
    <source>
        <dbReference type="ARBA" id="ARBA00008017"/>
    </source>
</evidence>
<dbReference type="Gene3D" id="2.30.30.60">
    <property type="match status" value="1"/>
</dbReference>
<comment type="caution">
    <text evidence="10">The sequence shown here is derived from an EMBL/GenBank/DDBJ whole genome shotgun (WGS) entry which is preliminary data.</text>
</comment>
<keyword evidence="5 7" id="KW-1133">Transmembrane helix</keyword>
<accession>A0ABS9SNQ4</accession>
<feature type="transmembrane region" description="Helical" evidence="7">
    <location>
        <begin position="23"/>
        <end position="44"/>
    </location>
</feature>
<feature type="transmembrane region" description="Helical" evidence="7">
    <location>
        <begin position="64"/>
        <end position="85"/>
    </location>
</feature>
<evidence type="ECO:0000256" key="3">
    <source>
        <dbReference type="ARBA" id="ARBA00022475"/>
    </source>
</evidence>
<dbReference type="Pfam" id="PF05552">
    <property type="entry name" value="MS_channel_1st_1"/>
    <property type="match status" value="1"/>
</dbReference>
<evidence type="ECO:0000259" key="9">
    <source>
        <dbReference type="Pfam" id="PF21082"/>
    </source>
</evidence>
<dbReference type="InterPro" id="IPR023408">
    <property type="entry name" value="MscS_beta-dom_sf"/>
</dbReference>
<gene>
    <name evidence="10" type="ORF">MKP09_19725</name>
</gene>
<evidence type="ECO:0000256" key="6">
    <source>
        <dbReference type="ARBA" id="ARBA00023136"/>
    </source>
</evidence>
<dbReference type="EMBL" id="JAKWBL010000004">
    <property type="protein sequence ID" value="MCH5599980.1"/>
    <property type="molecule type" value="Genomic_DNA"/>
</dbReference>
<evidence type="ECO:0000256" key="7">
    <source>
        <dbReference type="SAM" id="Phobius"/>
    </source>
</evidence>
<dbReference type="InterPro" id="IPR010920">
    <property type="entry name" value="LSM_dom_sf"/>
</dbReference>
<reference evidence="10 11" key="1">
    <citation type="submission" date="2022-02" db="EMBL/GenBank/DDBJ databases">
        <authorList>
            <person name="Min J."/>
        </authorList>
    </citation>
    <scope>NUCLEOTIDE SEQUENCE [LARGE SCALE GENOMIC DNA]</scope>
    <source>
        <strain evidence="10 11">GR10-1</strain>
    </source>
</reference>
<dbReference type="SUPFAM" id="SSF82861">
    <property type="entry name" value="Mechanosensitive channel protein MscS (YggB), transmembrane region"/>
    <property type="match status" value="1"/>
</dbReference>
<evidence type="ECO:0000256" key="1">
    <source>
        <dbReference type="ARBA" id="ARBA00004651"/>
    </source>
</evidence>
<dbReference type="Gene3D" id="3.30.70.100">
    <property type="match status" value="1"/>
</dbReference>
<evidence type="ECO:0000259" key="8">
    <source>
        <dbReference type="Pfam" id="PF00924"/>
    </source>
</evidence>
<evidence type="ECO:0000313" key="10">
    <source>
        <dbReference type="EMBL" id="MCH5599980.1"/>
    </source>
</evidence>
<dbReference type="Pfam" id="PF00924">
    <property type="entry name" value="MS_channel_2nd"/>
    <property type="match status" value="1"/>
</dbReference>
<dbReference type="Gene3D" id="1.10.287.1260">
    <property type="match status" value="1"/>
</dbReference>
<name>A0ABS9SNQ4_9BACT</name>
<protein>
    <submittedName>
        <fullName evidence="10">Mechanosensitive ion channel family protein</fullName>
    </submittedName>
</protein>
<proteinExistence type="inferred from homology"/>
<dbReference type="InterPro" id="IPR011066">
    <property type="entry name" value="MscS_channel_C_sf"/>
</dbReference>
<evidence type="ECO:0000256" key="4">
    <source>
        <dbReference type="ARBA" id="ARBA00022692"/>
    </source>
</evidence>
<dbReference type="PANTHER" id="PTHR30221">
    <property type="entry name" value="SMALL-CONDUCTANCE MECHANOSENSITIVE CHANNEL"/>
    <property type="match status" value="1"/>
</dbReference>
<keyword evidence="4 7" id="KW-0812">Transmembrane</keyword>
<dbReference type="InterPro" id="IPR006685">
    <property type="entry name" value="MscS_channel_2nd"/>
</dbReference>